<organism evidence="1 2">
    <name type="scientific">Oryza meyeriana var. granulata</name>
    <dbReference type="NCBI Taxonomy" id="110450"/>
    <lineage>
        <taxon>Eukaryota</taxon>
        <taxon>Viridiplantae</taxon>
        <taxon>Streptophyta</taxon>
        <taxon>Embryophyta</taxon>
        <taxon>Tracheophyta</taxon>
        <taxon>Spermatophyta</taxon>
        <taxon>Magnoliopsida</taxon>
        <taxon>Liliopsida</taxon>
        <taxon>Poales</taxon>
        <taxon>Poaceae</taxon>
        <taxon>BOP clade</taxon>
        <taxon>Oryzoideae</taxon>
        <taxon>Oryzeae</taxon>
        <taxon>Oryzinae</taxon>
        <taxon>Oryza</taxon>
        <taxon>Oryza meyeriana</taxon>
    </lineage>
</organism>
<name>A0A6G1DU62_9ORYZ</name>
<proteinExistence type="predicted"/>
<feature type="non-terminal residue" evidence="1">
    <location>
        <position position="1"/>
    </location>
</feature>
<gene>
    <name evidence="1" type="ORF">E2562_034160</name>
</gene>
<accession>A0A6G1DU62</accession>
<dbReference type="EMBL" id="SPHZ02000006">
    <property type="protein sequence ID" value="KAF0915203.1"/>
    <property type="molecule type" value="Genomic_DNA"/>
</dbReference>
<keyword evidence="2" id="KW-1185">Reference proteome</keyword>
<evidence type="ECO:0000313" key="2">
    <source>
        <dbReference type="Proteomes" id="UP000479710"/>
    </source>
</evidence>
<dbReference type="Proteomes" id="UP000479710">
    <property type="component" value="Unassembled WGS sequence"/>
</dbReference>
<dbReference type="AlphaFoldDB" id="A0A6G1DU62"/>
<protein>
    <submittedName>
        <fullName evidence="1">Uncharacterized protein</fullName>
    </submittedName>
</protein>
<comment type="caution">
    <text evidence="1">The sequence shown here is derived from an EMBL/GenBank/DDBJ whole genome shotgun (WGS) entry which is preliminary data.</text>
</comment>
<reference evidence="1 2" key="1">
    <citation type="submission" date="2019-11" db="EMBL/GenBank/DDBJ databases">
        <title>Whole genome sequence of Oryza granulata.</title>
        <authorList>
            <person name="Li W."/>
        </authorList>
    </citation>
    <scope>NUCLEOTIDE SEQUENCE [LARGE SCALE GENOMIC DNA]</scope>
    <source>
        <strain evidence="2">cv. Menghai</strain>
        <tissue evidence="1">Leaf</tissue>
    </source>
</reference>
<evidence type="ECO:0000313" key="1">
    <source>
        <dbReference type="EMBL" id="KAF0915203.1"/>
    </source>
</evidence>
<sequence>HKGTVPTYRSKRSMATKKSQPTLTAWMVAAEEEVEVLSVKVAEITSGVNIILGSL</sequence>